<feature type="transmembrane region" description="Helical" evidence="7">
    <location>
        <begin position="219"/>
        <end position="237"/>
    </location>
</feature>
<protein>
    <recommendedName>
        <fullName evidence="8">Acyltransferase 3 domain-containing protein</fullName>
    </recommendedName>
</protein>
<keyword evidence="5 7" id="KW-1133">Transmembrane helix</keyword>
<name>A0ABQ3NAL8_9BACI</name>
<feature type="transmembrane region" description="Helical" evidence="7">
    <location>
        <begin position="319"/>
        <end position="340"/>
    </location>
</feature>
<keyword evidence="6 7" id="KW-0472">Membrane</keyword>
<feature type="transmembrane region" description="Helical" evidence="7">
    <location>
        <begin position="80"/>
        <end position="98"/>
    </location>
</feature>
<keyword evidence="4 7" id="KW-0812">Transmembrane</keyword>
<organism evidence="9 10">
    <name type="scientific">Neobacillus kokaensis</name>
    <dbReference type="NCBI Taxonomy" id="2759023"/>
    <lineage>
        <taxon>Bacteria</taxon>
        <taxon>Bacillati</taxon>
        <taxon>Bacillota</taxon>
        <taxon>Bacilli</taxon>
        <taxon>Bacillales</taxon>
        <taxon>Bacillaceae</taxon>
        <taxon>Neobacillus</taxon>
    </lineage>
</organism>
<evidence type="ECO:0000313" key="9">
    <source>
        <dbReference type="EMBL" id="GHH99686.1"/>
    </source>
</evidence>
<feature type="transmembrane region" description="Helical" evidence="7">
    <location>
        <begin position="158"/>
        <end position="177"/>
    </location>
</feature>
<comment type="caution">
    <text evidence="9">The sequence shown here is derived from an EMBL/GenBank/DDBJ whole genome shotgun (WGS) entry which is preliminary data.</text>
</comment>
<dbReference type="RefSeq" id="WP_191274539.1">
    <property type="nucleotide sequence ID" value="NZ_BNDS01000014.1"/>
</dbReference>
<evidence type="ECO:0000256" key="1">
    <source>
        <dbReference type="ARBA" id="ARBA00004651"/>
    </source>
</evidence>
<feature type="transmembrane region" description="Helical" evidence="7">
    <location>
        <begin position="126"/>
        <end position="146"/>
    </location>
</feature>
<evidence type="ECO:0000256" key="5">
    <source>
        <dbReference type="ARBA" id="ARBA00022989"/>
    </source>
</evidence>
<evidence type="ECO:0000256" key="6">
    <source>
        <dbReference type="ARBA" id="ARBA00023136"/>
    </source>
</evidence>
<dbReference type="Pfam" id="PF01757">
    <property type="entry name" value="Acyl_transf_3"/>
    <property type="match status" value="1"/>
</dbReference>
<sequence>MRNRVIYADILRVFATFAVMIIHVSATNFGELKPSSYEWNILNFYDSLARWCVPVFAMLSGMFFLNPNKPISMKKLYTKSIFRVLLALFFWGFIYELYKRILEQAPLNIHFFKDAVISIFQGDTHYHLWFLYMILGLYIVTPIFRIFIKAARKKDIEYFLVIGFLFSSFLPTLEYFYPFNYLVPFLINFDVNLALGWAVYYIMGYYLSQYGVNGKLKKGIYILGILGVLITIVGNSFLSIEKGSPDNFLYYYLRVNVFFTTIALFLFMEDFFRNRNLNNISLSIISIISKYSFGMYLIHDMVRTLIMNAGFDNLSFNPIISVPILALCIFIISFLATSFIRKIPYLGERIT</sequence>
<feature type="domain" description="Acyltransferase 3" evidence="8">
    <location>
        <begin position="6"/>
        <end position="336"/>
    </location>
</feature>
<evidence type="ECO:0000256" key="3">
    <source>
        <dbReference type="ARBA" id="ARBA00022475"/>
    </source>
</evidence>
<keyword evidence="10" id="KW-1185">Reference proteome</keyword>
<accession>A0ABQ3NAL8</accession>
<evidence type="ECO:0000256" key="2">
    <source>
        <dbReference type="ARBA" id="ARBA00007400"/>
    </source>
</evidence>
<evidence type="ECO:0000256" key="7">
    <source>
        <dbReference type="SAM" id="Phobius"/>
    </source>
</evidence>
<proteinExistence type="inferred from homology"/>
<comment type="similarity">
    <text evidence="2">Belongs to the acyltransferase 3 family.</text>
</comment>
<feature type="transmembrane region" description="Helical" evidence="7">
    <location>
        <begin position="249"/>
        <end position="268"/>
    </location>
</feature>
<dbReference type="Proteomes" id="UP000637074">
    <property type="component" value="Unassembled WGS sequence"/>
</dbReference>
<dbReference type="PANTHER" id="PTHR40074">
    <property type="entry name" value="O-ACETYLTRANSFERASE WECH"/>
    <property type="match status" value="1"/>
</dbReference>
<feature type="transmembrane region" description="Helical" evidence="7">
    <location>
        <begin position="183"/>
        <end position="207"/>
    </location>
</feature>
<evidence type="ECO:0000259" key="8">
    <source>
        <dbReference type="Pfam" id="PF01757"/>
    </source>
</evidence>
<feature type="transmembrane region" description="Helical" evidence="7">
    <location>
        <begin position="280"/>
        <end position="299"/>
    </location>
</feature>
<gene>
    <name evidence="9" type="ORF">AM1BK_32290</name>
</gene>
<feature type="transmembrane region" description="Helical" evidence="7">
    <location>
        <begin position="7"/>
        <end position="28"/>
    </location>
</feature>
<dbReference type="PANTHER" id="PTHR40074:SF2">
    <property type="entry name" value="O-ACETYLTRANSFERASE WECH"/>
    <property type="match status" value="1"/>
</dbReference>
<dbReference type="EMBL" id="BNDS01000014">
    <property type="protein sequence ID" value="GHH99686.1"/>
    <property type="molecule type" value="Genomic_DNA"/>
</dbReference>
<evidence type="ECO:0000313" key="10">
    <source>
        <dbReference type="Proteomes" id="UP000637074"/>
    </source>
</evidence>
<dbReference type="InterPro" id="IPR002656">
    <property type="entry name" value="Acyl_transf_3_dom"/>
</dbReference>
<evidence type="ECO:0000256" key="4">
    <source>
        <dbReference type="ARBA" id="ARBA00022692"/>
    </source>
</evidence>
<keyword evidence="3" id="KW-1003">Cell membrane</keyword>
<feature type="transmembrane region" description="Helical" evidence="7">
    <location>
        <begin position="48"/>
        <end position="68"/>
    </location>
</feature>
<comment type="subcellular location">
    <subcellularLocation>
        <location evidence="1">Cell membrane</location>
        <topology evidence="1">Multi-pass membrane protein</topology>
    </subcellularLocation>
</comment>
<reference evidence="9 10" key="1">
    <citation type="journal article" date="2022" name="Int. J. Syst. Evol. Microbiol.">
        <title>Neobacillus kokaensis sp. nov., isolated from soil.</title>
        <authorList>
            <person name="Yuki K."/>
            <person name="Matsubara H."/>
            <person name="Yamaguchi S."/>
        </authorList>
    </citation>
    <scope>NUCLEOTIDE SEQUENCE [LARGE SCALE GENOMIC DNA]</scope>
    <source>
        <strain evidence="9 10">LOB 377</strain>
    </source>
</reference>